<proteinExistence type="predicted"/>
<dbReference type="SUPFAM" id="SSF82171">
    <property type="entry name" value="DPP6 N-terminal domain-like"/>
    <property type="match status" value="1"/>
</dbReference>
<accession>A0A8J6UAD4</accession>
<dbReference type="EMBL" id="JACVXD010000006">
    <property type="protein sequence ID" value="MBD0824621.1"/>
    <property type="molecule type" value="Genomic_DNA"/>
</dbReference>
<evidence type="ECO:0000313" key="2">
    <source>
        <dbReference type="Proteomes" id="UP000621516"/>
    </source>
</evidence>
<dbReference type="Proteomes" id="UP000621516">
    <property type="component" value="Unassembled WGS sequence"/>
</dbReference>
<comment type="caution">
    <text evidence="1">The sequence shown here is derived from an EMBL/GenBank/DDBJ whole genome shotgun (WGS) entry which is preliminary data.</text>
</comment>
<dbReference type="RefSeq" id="WP_188223920.1">
    <property type="nucleotide sequence ID" value="NZ_JACVXD010000006.1"/>
</dbReference>
<dbReference type="InterPro" id="IPR015943">
    <property type="entry name" value="WD40/YVTN_repeat-like_dom_sf"/>
</dbReference>
<reference evidence="1 2" key="1">
    <citation type="journal article" date="2018" name="J. Microbiol.">
        <title>Aestuariibaculum marinum sp. nov., a marine bacterium isolated from seawater in South Korea.</title>
        <authorList>
            <person name="Choi J."/>
            <person name="Lee D."/>
            <person name="Jang J.H."/>
            <person name="Cha S."/>
            <person name="Seo T."/>
        </authorList>
    </citation>
    <scope>NUCLEOTIDE SEQUENCE [LARGE SCALE GENOMIC DNA]</scope>
    <source>
        <strain evidence="1 2">IP7</strain>
    </source>
</reference>
<protein>
    <submittedName>
        <fullName evidence="1">Uncharacterized protein</fullName>
    </submittedName>
</protein>
<name>A0A8J6UAD4_9FLAO</name>
<sequence>MKNLIYLIAFLSLSIYSQEFVETSFIKDTHLEADRFVSVSSFDATFYIFDNVLFKKEKNSKGIDVGYNNFQLGDITSVNTFNPLKINLFYKDFNTVIILDNRMAEISKIDFNALEEQKYVTHVSTGYDNTIWVFNQNNQQLELFDYKTKTTRAKSMPIQSNVLDIKSNYNTCWVLTEKFLYIYNYFGSLVKKVKNKGYTSFEQSNENLFLKKGNKLFYLKNESDNFIPIKLPNLMINAFFVTNETLYIYDNETLHEYQIKTI</sequence>
<dbReference type="Gene3D" id="2.130.10.10">
    <property type="entry name" value="YVTN repeat-like/Quinoprotein amine dehydrogenase"/>
    <property type="match status" value="1"/>
</dbReference>
<keyword evidence="2" id="KW-1185">Reference proteome</keyword>
<dbReference type="AlphaFoldDB" id="A0A8J6UAD4"/>
<gene>
    <name evidence="1" type="ORF">ICJ85_11405</name>
</gene>
<organism evidence="1 2">
    <name type="scientific">Aestuariibaculum marinum</name>
    <dbReference type="NCBI Taxonomy" id="2683592"/>
    <lineage>
        <taxon>Bacteria</taxon>
        <taxon>Pseudomonadati</taxon>
        <taxon>Bacteroidota</taxon>
        <taxon>Flavobacteriia</taxon>
        <taxon>Flavobacteriales</taxon>
        <taxon>Flavobacteriaceae</taxon>
    </lineage>
</organism>
<evidence type="ECO:0000313" key="1">
    <source>
        <dbReference type="EMBL" id="MBD0824621.1"/>
    </source>
</evidence>